<protein>
    <submittedName>
        <fullName evidence="1">Uncharacterized protein</fullName>
    </submittedName>
</protein>
<proteinExistence type="predicted"/>
<evidence type="ECO:0000313" key="2">
    <source>
        <dbReference type="Proteomes" id="UP001374535"/>
    </source>
</evidence>
<gene>
    <name evidence="1" type="ORF">V8G54_025407</name>
</gene>
<dbReference type="AlphaFoldDB" id="A0AAQ3MYD7"/>
<feature type="non-terminal residue" evidence="1">
    <location>
        <position position="247"/>
    </location>
</feature>
<keyword evidence="2" id="KW-1185">Reference proteome</keyword>
<accession>A0AAQ3MYD7</accession>
<sequence length="247" mass="26107">MVHLKLCQVRLEGYLGPILTTLAFCYHRLRLLPHVVGENLLILLLALSVGGFDDELGGEDVSELGTVAVASTGGLLDVVVVVAASEQVAEDEFGNVDFLLLVDLDGYAIAVVEDGYGVLLGVDGDLEGVHGGISLLVVGGVDEDLVEDLVEARDVGDRALHHLTILIDPQRLRVLLDGPNVGVGSEQDVLQLRLLLVDFLDGLPLCGGHVGGAAALEGALSLGLHDTERVSRERKGNEGNRKRVCVC</sequence>
<organism evidence="1 2">
    <name type="scientific">Vigna mungo</name>
    <name type="common">Black gram</name>
    <name type="synonym">Phaseolus mungo</name>
    <dbReference type="NCBI Taxonomy" id="3915"/>
    <lineage>
        <taxon>Eukaryota</taxon>
        <taxon>Viridiplantae</taxon>
        <taxon>Streptophyta</taxon>
        <taxon>Embryophyta</taxon>
        <taxon>Tracheophyta</taxon>
        <taxon>Spermatophyta</taxon>
        <taxon>Magnoliopsida</taxon>
        <taxon>eudicotyledons</taxon>
        <taxon>Gunneridae</taxon>
        <taxon>Pentapetalae</taxon>
        <taxon>rosids</taxon>
        <taxon>fabids</taxon>
        <taxon>Fabales</taxon>
        <taxon>Fabaceae</taxon>
        <taxon>Papilionoideae</taxon>
        <taxon>50 kb inversion clade</taxon>
        <taxon>NPAAA clade</taxon>
        <taxon>indigoferoid/millettioid clade</taxon>
        <taxon>Phaseoleae</taxon>
        <taxon>Vigna</taxon>
    </lineage>
</organism>
<dbReference type="EMBL" id="CP144693">
    <property type="protein sequence ID" value="WVY99337.1"/>
    <property type="molecule type" value="Genomic_DNA"/>
</dbReference>
<dbReference type="Proteomes" id="UP001374535">
    <property type="component" value="Chromosome 8"/>
</dbReference>
<evidence type="ECO:0000313" key="1">
    <source>
        <dbReference type="EMBL" id="WVY99337.1"/>
    </source>
</evidence>
<reference evidence="1 2" key="1">
    <citation type="journal article" date="2023" name="Life. Sci Alliance">
        <title>Evolutionary insights into 3D genome organization and epigenetic landscape of Vigna mungo.</title>
        <authorList>
            <person name="Junaid A."/>
            <person name="Singh B."/>
            <person name="Bhatia S."/>
        </authorList>
    </citation>
    <scope>NUCLEOTIDE SEQUENCE [LARGE SCALE GENOMIC DNA]</scope>
    <source>
        <strain evidence="1">Urdbean</strain>
    </source>
</reference>
<name>A0AAQ3MYD7_VIGMU</name>